<evidence type="ECO:0000256" key="4">
    <source>
        <dbReference type="ARBA" id="ARBA00022490"/>
    </source>
</evidence>
<accession>A0A2R4XLM7</accession>
<gene>
    <name evidence="14" type="ORF">DBV39_14335</name>
</gene>
<dbReference type="SMART" id="SM00480">
    <property type="entry name" value="POL3Bc"/>
    <property type="match status" value="1"/>
</dbReference>
<comment type="function">
    <text evidence="10">Confers DNA tethering and processivity to DNA polymerases and other proteins. Acts as a clamp, forming a ring around DNA (a reaction catalyzed by the clamp-loading complex) which diffuses in an ATP-independent manner freely and bidirectionally along dsDNA. Initially characterized for its ability to contact the catalytic subunit of DNA polymerase III (Pol III), a complex, multichain enzyme responsible for most of the replicative synthesis in bacteria; Pol III exhibits 3'-5' exonuclease proofreading activity. The beta chain is required for initiation of replication as well as for processivity of DNA replication.</text>
</comment>
<keyword evidence="7 10" id="KW-0235">DNA replication</keyword>
<dbReference type="InterPro" id="IPR022635">
    <property type="entry name" value="DNA_polIII_beta_C"/>
</dbReference>
<evidence type="ECO:0000256" key="8">
    <source>
        <dbReference type="ARBA" id="ARBA00022932"/>
    </source>
</evidence>
<dbReference type="GO" id="GO:0003677">
    <property type="term" value="F:DNA binding"/>
    <property type="evidence" value="ECO:0007669"/>
    <property type="project" value="UniProtKB-UniRule"/>
</dbReference>
<comment type="subcellular location">
    <subcellularLocation>
        <location evidence="1 10">Cytoplasm</location>
    </subcellularLocation>
</comment>
<dbReference type="Gene3D" id="3.70.10.10">
    <property type="match status" value="1"/>
</dbReference>
<dbReference type="GO" id="GO:0003887">
    <property type="term" value="F:DNA-directed DNA polymerase activity"/>
    <property type="evidence" value="ECO:0007669"/>
    <property type="project" value="UniProtKB-UniRule"/>
</dbReference>
<dbReference type="InterPro" id="IPR001001">
    <property type="entry name" value="DNA_polIII_beta"/>
</dbReference>
<dbReference type="InterPro" id="IPR046938">
    <property type="entry name" value="DNA_clamp_sf"/>
</dbReference>
<evidence type="ECO:0000256" key="1">
    <source>
        <dbReference type="ARBA" id="ARBA00004496"/>
    </source>
</evidence>
<evidence type="ECO:0000256" key="3">
    <source>
        <dbReference type="ARBA" id="ARBA00021035"/>
    </source>
</evidence>
<dbReference type="CDD" id="cd00140">
    <property type="entry name" value="beta_clamp"/>
    <property type="match status" value="1"/>
</dbReference>
<organism evidence="14 15">
    <name type="scientific">Orrella marina</name>
    <dbReference type="NCBI Taxonomy" id="2163011"/>
    <lineage>
        <taxon>Bacteria</taxon>
        <taxon>Pseudomonadati</taxon>
        <taxon>Pseudomonadota</taxon>
        <taxon>Betaproteobacteria</taxon>
        <taxon>Burkholderiales</taxon>
        <taxon>Alcaligenaceae</taxon>
        <taxon>Orrella</taxon>
    </lineage>
</organism>
<dbReference type="SUPFAM" id="SSF55979">
    <property type="entry name" value="DNA clamp"/>
    <property type="match status" value="3"/>
</dbReference>
<feature type="domain" description="DNA polymerase III beta sliding clamp N-terminal" evidence="11">
    <location>
        <begin position="5"/>
        <end position="120"/>
    </location>
</feature>
<evidence type="ECO:0000256" key="9">
    <source>
        <dbReference type="ARBA" id="ARBA00023125"/>
    </source>
</evidence>
<comment type="similarity">
    <text evidence="2 10">Belongs to the beta sliding clamp family.</text>
</comment>
<dbReference type="GO" id="GO:0008408">
    <property type="term" value="F:3'-5' exonuclease activity"/>
    <property type="evidence" value="ECO:0007669"/>
    <property type="project" value="InterPro"/>
</dbReference>
<dbReference type="PANTHER" id="PTHR30478:SF0">
    <property type="entry name" value="BETA SLIDING CLAMP"/>
    <property type="match status" value="1"/>
</dbReference>
<dbReference type="AlphaFoldDB" id="A0A2R4XLM7"/>
<keyword evidence="8 10" id="KW-0239">DNA-directed DNA polymerase</keyword>
<evidence type="ECO:0000259" key="12">
    <source>
        <dbReference type="Pfam" id="PF02767"/>
    </source>
</evidence>
<feature type="domain" description="DNA polymerase III beta sliding clamp central" evidence="12">
    <location>
        <begin position="132"/>
        <end position="245"/>
    </location>
</feature>
<reference evidence="14 15" key="1">
    <citation type="submission" date="2018-04" db="EMBL/GenBank/DDBJ databases">
        <title>Bordetella sp. HZ20 isolated from seawater.</title>
        <authorList>
            <person name="Sun C."/>
        </authorList>
    </citation>
    <scope>NUCLEOTIDE SEQUENCE [LARGE SCALE GENOMIC DNA]</scope>
    <source>
        <strain evidence="14 15">HZ20</strain>
    </source>
</reference>
<proteinExistence type="inferred from homology"/>
<dbReference type="NCBIfam" id="TIGR00663">
    <property type="entry name" value="dnan"/>
    <property type="match status" value="1"/>
</dbReference>
<dbReference type="KEGG" id="boz:DBV39_14335"/>
<dbReference type="Proteomes" id="UP000244571">
    <property type="component" value="Chromosome"/>
</dbReference>
<feature type="domain" description="DNA polymerase III beta sliding clamp C-terminal" evidence="13">
    <location>
        <begin position="247"/>
        <end position="369"/>
    </location>
</feature>
<evidence type="ECO:0000313" key="15">
    <source>
        <dbReference type="Proteomes" id="UP000244571"/>
    </source>
</evidence>
<evidence type="ECO:0000313" key="14">
    <source>
        <dbReference type="EMBL" id="AWB34700.1"/>
    </source>
</evidence>
<evidence type="ECO:0000259" key="13">
    <source>
        <dbReference type="Pfam" id="PF02768"/>
    </source>
</evidence>
<evidence type="ECO:0000256" key="2">
    <source>
        <dbReference type="ARBA" id="ARBA00010752"/>
    </source>
</evidence>
<protein>
    <recommendedName>
        <fullName evidence="3 10">Beta sliding clamp</fullName>
    </recommendedName>
</protein>
<dbReference type="Pfam" id="PF02767">
    <property type="entry name" value="DNA_pol3_beta_2"/>
    <property type="match status" value="1"/>
</dbReference>
<dbReference type="EMBL" id="CP028901">
    <property type="protein sequence ID" value="AWB34700.1"/>
    <property type="molecule type" value="Genomic_DNA"/>
</dbReference>
<evidence type="ECO:0000256" key="10">
    <source>
        <dbReference type="PIRNR" id="PIRNR000804"/>
    </source>
</evidence>
<dbReference type="GO" id="GO:0006271">
    <property type="term" value="P:DNA strand elongation involved in DNA replication"/>
    <property type="evidence" value="ECO:0007669"/>
    <property type="project" value="TreeGrafter"/>
</dbReference>
<evidence type="ECO:0000256" key="7">
    <source>
        <dbReference type="ARBA" id="ARBA00022705"/>
    </source>
</evidence>
<name>A0A2R4XLM7_9BURK</name>
<evidence type="ECO:0000256" key="5">
    <source>
        <dbReference type="ARBA" id="ARBA00022679"/>
    </source>
</evidence>
<keyword evidence="5 10" id="KW-0808">Transferase</keyword>
<dbReference type="Pfam" id="PF02768">
    <property type="entry name" value="DNA_pol3_beta_3"/>
    <property type="match status" value="1"/>
</dbReference>
<keyword evidence="9" id="KW-0238">DNA-binding</keyword>
<comment type="subunit">
    <text evidence="10">Forms a ring-shaped head-to-tail homodimer around DNA.</text>
</comment>
<dbReference type="InterPro" id="IPR022637">
    <property type="entry name" value="DNA_polIII_beta_cen"/>
</dbReference>
<keyword evidence="6 10" id="KW-0548">Nucleotidyltransferase</keyword>
<evidence type="ECO:0000259" key="11">
    <source>
        <dbReference type="Pfam" id="PF00712"/>
    </source>
</evidence>
<dbReference type="GO" id="GO:0005737">
    <property type="term" value="C:cytoplasm"/>
    <property type="evidence" value="ECO:0007669"/>
    <property type="project" value="UniProtKB-SubCell"/>
</dbReference>
<keyword evidence="4 10" id="KW-0963">Cytoplasm</keyword>
<dbReference type="InterPro" id="IPR022634">
    <property type="entry name" value="DNA_polIII_beta_N"/>
</dbReference>
<dbReference type="Gene3D" id="3.10.150.10">
    <property type="entry name" value="DNA Polymerase III, subunit A, domain 2"/>
    <property type="match status" value="1"/>
</dbReference>
<dbReference type="RefSeq" id="WP_108622112.1">
    <property type="nucleotide sequence ID" value="NZ_CP028901.1"/>
</dbReference>
<dbReference type="Pfam" id="PF00712">
    <property type="entry name" value="DNA_pol3_beta"/>
    <property type="match status" value="1"/>
</dbReference>
<evidence type="ECO:0000256" key="6">
    <source>
        <dbReference type="ARBA" id="ARBA00022695"/>
    </source>
</evidence>
<sequence length="370" mass="41508">MRLISTSRDELLKPLLTVAGIVERRHTMPILANVLIKKVGTSVFFIATDLEVQISAKAVFDETPEESATTVNTRKLIDVLRALPSVGQVSLSVEKSKLLIQCGKSRFTIQTVSANEFPTLTELTRSDIEINIPSNKLKHLFNMTHYSMAQQDIRYYLNGTLLVFEPTLLHAVGTDAHRLAHCAVEIEGVEEPHDIILPRKTVTELQRMLPDSDDQVRLQVGIGQVRFSFGNVELISKLVEGKFPDYKRVLPTDYVCYFDVEREQLLGSLNRAAILTTNEKLRSVRVQLGDNLMTISSSNADQEAANEELEIDYSFSPLDIGFNVTYLQDFLSSVKSETVRWSVKPETSSSVLLGVPGEDSFQYVVMPMRI</sequence>
<dbReference type="OrthoDB" id="8421503at2"/>
<dbReference type="GO" id="GO:0009360">
    <property type="term" value="C:DNA polymerase III complex"/>
    <property type="evidence" value="ECO:0007669"/>
    <property type="project" value="InterPro"/>
</dbReference>
<keyword evidence="15" id="KW-1185">Reference proteome</keyword>
<dbReference type="PANTHER" id="PTHR30478">
    <property type="entry name" value="DNA POLYMERASE III SUBUNIT BETA"/>
    <property type="match status" value="1"/>
</dbReference>
<dbReference type="PIRSF" id="PIRSF000804">
    <property type="entry name" value="DNA_pol_III_b"/>
    <property type="match status" value="1"/>
</dbReference>